<dbReference type="AlphaFoldDB" id="A0A1X0WGF6"/>
<dbReference type="EMBL" id="MRWE01000011">
    <property type="protein sequence ID" value="ORJ25876.1"/>
    <property type="molecule type" value="Genomic_DNA"/>
</dbReference>
<sequence length="186" mass="21397">MYEMTALEDILFNPCQWIHPKQLRIPEMFDSADCRKVLNQILIKHFQLSVTCQDAVPGTFAAEVVDNWRLLPHTAYLLACRHYRAALVYQGDFEKLPQHAQQFSELSVSFRQPVRFGYPVDIEELEHGGLQILEGLTRQLPLALSQRIPLLFSASARPAFCTNDLPEIAEIDLKRAIEYAKNRPIF</sequence>
<name>A0A1X0WGF6_9GAMM</name>
<proteinExistence type="predicted"/>
<dbReference type="Pfam" id="PF09482">
    <property type="entry name" value="OrgA_MxiK"/>
    <property type="match status" value="1"/>
</dbReference>
<dbReference type="RefSeq" id="WP_017493218.1">
    <property type="nucleotide sequence ID" value="NZ_CAUQAZ010000158.1"/>
</dbReference>
<evidence type="ECO:0000313" key="1">
    <source>
        <dbReference type="EMBL" id="ORJ25876.1"/>
    </source>
</evidence>
<accession>A0A1X0WGF6</accession>
<keyword evidence="2" id="KW-1185">Reference proteome</keyword>
<evidence type="ECO:0008006" key="3">
    <source>
        <dbReference type="Google" id="ProtNLM"/>
    </source>
</evidence>
<gene>
    <name evidence="1" type="ORF">BS640_08275</name>
</gene>
<dbReference type="GeneID" id="93566464"/>
<protein>
    <recommendedName>
        <fullName evidence="3">Type III secretion apparatus protein OrgA/MxiK</fullName>
    </recommendedName>
</protein>
<reference evidence="1 2" key="1">
    <citation type="journal article" date="2017" name="Int. J. Syst. Evol. Microbiol.">
        <title>Rouxiella badensis sp. nov. and Rouxiella silvae sp. nov. isolated from peat bog soil in Germany and emendation of the genus description.</title>
        <authorList>
            <person name="Le Fleche-Mateos A."/>
            <person name="Kugler J.H."/>
            <person name="Hansen S.H."/>
            <person name="Syldatk C."/>
            <person name="Hausmann R."/>
            <person name="Lomprez F."/>
            <person name="Vandenbogaert M."/>
            <person name="Manuguerra J.C."/>
            <person name="Grimont P.A."/>
        </authorList>
    </citation>
    <scope>NUCLEOTIDE SEQUENCE [LARGE SCALE GENOMIC DNA]</scope>
    <source>
        <strain evidence="1 2">DSM 100043</strain>
    </source>
</reference>
<organism evidence="1 2">
    <name type="scientific">Rouxiella badensis</name>
    <dbReference type="NCBI Taxonomy" id="1646377"/>
    <lineage>
        <taxon>Bacteria</taxon>
        <taxon>Pseudomonadati</taxon>
        <taxon>Pseudomonadota</taxon>
        <taxon>Gammaproteobacteria</taxon>
        <taxon>Enterobacterales</taxon>
        <taxon>Yersiniaceae</taxon>
        <taxon>Rouxiella</taxon>
    </lineage>
</organism>
<dbReference type="Proteomes" id="UP000192536">
    <property type="component" value="Unassembled WGS sequence"/>
</dbReference>
<dbReference type="STRING" id="1646377.BS640_08275"/>
<evidence type="ECO:0000313" key="2">
    <source>
        <dbReference type="Proteomes" id="UP000192536"/>
    </source>
</evidence>
<comment type="caution">
    <text evidence="1">The sequence shown here is derived from an EMBL/GenBank/DDBJ whole genome shotgun (WGS) entry which is preliminary data.</text>
</comment>
<dbReference type="InterPro" id="IPR013388">
    <property type="entry name" value="T3SS_OrgA/MxiK"/>
</dbReference>